<dbReference type="EMBL" id="QGTL01000010">
    <property type="protein sequence ID" value="PWV71676.1"/>
    <property type="molecule type" value="Genomic_DNA"/>
</dbReference>
<keyword evidence="1" id="KW-0812">Transmembrane</keyword>
<sequence>MIGRVKVSAHSMRLLGLFGGVAILLLITNWSAMRAVAFAVVWVVAAAVLLVRDRRRSVEAPAPD</sequence>
<proteinExistence type="predicted"/>
<evidence type="ECO:0000313" key="2">
    <source>
        <dbReference type="EMBL" id="PWV71676.1"/>
    </source>
</evidence>
<feature type="transmembrane region" description="Helical" evidence="1">
    <location>
        <begin position="35"/>
        <end position="51"/>
    </location>
</feature>
<dbReference type="AlphaFoldDB" id="A0A317N8N1"/>
<name>A0A317N8N1_9NOCA</name>
<evidence type="ECO:0000256" key="1">
    <source>
        <dbReference type="SAM" id="Phobius"/>
    </source>
</evidence>
<feature type="transmembrane region" description="Helical" evidence="1">
    <location>
        <begin position="12"/>
        <end position="29"/>
    </location>
</feature>
<organism evidence="2 3">
    <name type="scientific">Nocardia neocaledoniensis</name>
    <dbReference type="NCBI Taxonomy" id="236511"/>
    <lineage>
        <taxon>Bacteria</taxon>
        <taxon>Bacillati</taxon>
        <taxon>Actinomycetota</taxon>
        <taxon>Actinomycetes</taxon>
        <taxon>Mycobacteriales</taxon>
        <taxon>Nocardiaceae</taxon>
        <taxon>Nocardia</taxon>
    </lineage>
</organism>
<accession>A0A317N8N1</accession>
<dbReference type="RefSeq" id="WP_110040005.1">
    <property type="nucleotide sequence ID" value="NZ_QGTL01000010.1"/>
</dbReference>
<keyword evidence="3" id="KW-1185">Reference proteome</keyword>
<reference evidence="2 3" key="1">
    <citation type="submission" date="2018-05" db="EMBL/GenBank/DDBJ databases">
        <title>Genomic Encyclopedia of Type Strains, Phase IV (KMG-IV): sequencing the most valuable type-strain genomes for metagenomic binning, comparative biology and taxonomic classification.</title>
        <authorList>
            <person name="Goeker M."/>
        </authorList>
    </citation>
    <scope>NUCLEOTIDE SEQUENCE [LARGE SCALE GENOMIC DNA]</scope>
    <source>
        <strain evidence="2 3">DSM 44717</strain>
    </source>
</reference>
<protein>
    <submittedName>
        <fullName evidence="2">Uncharacterized protein</fullName>
    </submittedName>
</protein>
<evidence type="ECO:0000313" key="3">
    <source>
        <dbReference type="Proteomes" id="UP000246410"/>
    </source>
</evidence>
<comment type="caution">
    <text evidence="2">The sequence shown here is derived from an EMBL/GenBank/DDBJ whole genome shotgun (WGS) entry which is preliminary data.</text>
</comment>
<dbReference type="Proteomes" id="UP000246410">
    <property type="component" value="Unassembled WGS sequence"/>
</dbReference>
<keyword evidence="1" id="KW-0472">Membrane</keyword>
<gene>
    <name evidence="2" type="ORF">DFR69_110160</name>
</gene>
<keyword evidence="1" id="KW-1133">Transmembrane helix</keyword>